<dbReference type="SUPFAM" id="SSF160996">
    <property type="entry name" value="HI0933 insert domain-like"/>
    <property type="match status" value="1"/>
</dbReference>
<keyword evidence="3" id="KW-0274">FAD</keyword>
<protein>
    <submittedName>
        <fullName evidence="6">Flavoprotein family protein</fullName>
    </submittedName>
</protein>
<dbReference type="RefSeq" id="WP_021682266.1">
    <property type="nucleotide sequence ID" value="NZ_KI260408.1"/>
</dbReference>
<dbReference type="InterPro" id="IPR036188">
    <property type="entry name" value="FAD/NAD-bd_sf"/>
</dbReference>
<dbReference type="EMBL" id="AWVF01000093">
    <property type="protein sequence ID" value="ERJ96877.1"/>
    <property type="molecule type" value="Genomic_DNA"/>
</dbReference>
<dbReference type="Proteomes" id="UP000016662">
    <property type="component" value="Unassembled WGS sequence"/>
</dbReference>
<accession>U2KX57</accession>
<dbReference type="PANTHER" id="PTHR42887:SF2">
    <property type="entry name" value="OS12G0638800 PROTEIN"/>
    <property type="match status" value="1"/>
</dbReference>
<dbReference type="OrthoDB" id="9773233at2"/>
<keyword evidence="2" id="KW-0285">Flavoprotein</keyword>
<feature type="domain" description="RsdA/BaiN/AoA(So)-like Rossmann fold-like" evidence="4">
    <location>
        <begin position="7"/>
        <end position="404"/>
    </location>
</feature>
<comment type="cofactor">
    <cofactor evidence="1">
        <name>FAD</name>
        <dbReference type="ChEBI" id="CHEBI:57692"/>
    </cofactor>
</comment>
<sequence length="418" mass="45415">MQQYTTDIMIIGGGASGLAAAVAAKRFCPELSVMILERNSRVGKKILATGNGRCNLGNISTDSRYYYGSCKKYWNTIVEQTQPAEAFFQSMGLYCRRESDGRLYPCSNQAASVLDALRLTIEQEGISDVCYCLVSDIQQTESGILAKTTQGDFLASAAIVTTGGFAAPKTGSDGSAFSWLLNLGHHCNTPKPALVPFLTKPVLLRLLKGIRLSAEVTAISENGTVLAVDTGEVQFTERTISGICVMNLSAACVGQEPAAICLRLLPEIPEQRLLPLLWELYGVRTNWKLEDWLTGLLPKKAGIQLLRSAGIAMSMDTPVYEITPQQLEQVAKTILSWKFPVLSRGSWQEAQVTSGGIPAEEIDADLQSRLVNGLFFAGEILDFHGNCGGYNLNWAWQSGQFSGENAAKQILQKRGDTV</sequence>
<dbReference type="InterPro" id="IPR055178">
    <property type="entry name" value="RsdA/BaiN/AoA(So)-like_dom"/>
</dbReference>
<gene>
    <name evidence="6" type="ORF">RUMCAL_00804</name>
</gene>
<dbReference type="STRING" id="411473.RUMCAL_00804"/>
<dbReference type="PATRIC" id="fig|411473.3.peg.654"/>
<feature type="domain" description="RsdA/BaiN/AoA(So)-like insert" evidence="5">
    <location>
        <begin position="191"/>
        <end position="352"/>
    </location>
</feature>
<evidence type="ECO:0000313" key="7">
    <source>
        <dbReference type="Proteomes" id="UP000016662"/>
    </source>
</evidence>
<evidence type="ECO:0000256" key="2">
    <source>
        <dbReference type="ARBA" id="ARBA00022630"/>
    </source>
</evidence>
<dbReference type="Pfam" id="PF22780">
    <property type="entry name" value="HI0933_like_1st"/>
    <property type="match status" value="1"/>
</dbReference>
<evidence type="ECO:0000256" key="1">
    <source>
        <dbReference type="ARBA" id="ARBA00001974"/>
    </source>
</evidence>
<evidence type="ECO:0000259" key="4">
    <source>
        <dbReference type="Pfam" id="PF03486"/>
    </source>
</evidence>
<proteinExistence type="predicted"/>
<dbReference type="eggNOG" id="COG2081">
    <property type="taxonomic scope" value="Bacteria"/>
</dbReference>
<dbReference type="NCBIfam" id="TIGR00275">
    <property type="entry name" value="aminoacetone oxidase family FAD-binding enzyme"/>
    <property type="match status" value="1"/>
</dbReference>
<dbReference type="Pfam" id="PF03486">
    <property type="entry name" value="HI0933_like"/>
    <property type="match status" value="1"/>
</dbReference>
<dbReference type="Gene3D" id="1.10.8.260">
    <property type="entry name" value="HI0933 insert domain-like"/>
    <property type="match status" value="1"/>
</dbReference>
<reference evidence="6 7" key="1">
    <citation type="submission" date="2013-07" db="EMBL/GenBank/DDBJ databases">
        <authorList>
            <person name="Weinstock G."/>
            <person name="Sodergren E."/>
            <person name="Wylie T."/>
            <person name="Fulton L."/>
            <person name="Fulton R."/>
            <person name="Fronick C."/>
            <person name="O'Laughlin M."/>
            <person name="Godfrey J."/>
            <person name="Miner T."/>
            <person name="Herter B."/>
            <person name="Appelbaum E."/>
            <person name="Cordes M."/>
            <person name="Lek S."/>
            <person name="Wollam A."/>
            <person name="Pepin K.H."/>
            <person name="Palsikar V.B."/>
            <person name="Mitreva M."/>
            <person name="Wilson R.K."/>
        </authorList>
    </citation>
    <scope>NUCLEOTIDE SEQUENCE [LARGE SCALE GENOMIC DNA]</scope>
    <source>
        <strain evidence="6 7">ATCC 27760</strain>
    </source>
</reference>
<name>U2KX57_9FIRM</name>
<dbReference type="InterPro" id="IPR057661">
    <property type="entry name" value="RsdA/BaiN/AoA(So)_Rossmann"/>
</dbReference>
<dbReference type="Gene3D" id="2.40.30.10">
    <property type="entry name" value="Translation factors"/>
    <property type="match status" value="1"/>
</dbReference>
<comment type="caution">
    <text evidence="6">The sequence shown here is derived from an EMBL/GenBank/DDBJ whole genome shotgun (WGS) entry which is preliminary data.</text>
</comment>
<dbReference type="Gene3D" id="3.50.50.60">
    <property type="entry name" value="FAD/NAD(P)-binding domain"/>
    <property type="match status" value="1"/>
</dbReference>
<dbReference type="SUPFAM" id="SSF51905">
    <property type="entry name" value="FAD/NAD(P)-binding domain"/>
    <property type="match status" value="1"/>
</dbReference>
<organism evidence="6 7">
    <name type="scientific">Ruminococcus callidus ATCC 27760</name>
    <dbReference type="NCBI Taxonomy" id="411473"/>
    <lineage>
        <taxon>Bacteria</taxon>
        <taxon>Bacillati</taxon>
        <taxon>Bacillota</taxon>
        <taxon>Clostridia</taxon>
        <taxon>Eubacteriales</taxon>
        <taxon>Oscillospiraceae</taxon>
        <taxon>Ruminococcus</taxon>
    </lineage>
</organism>
<dbReference type="InterPro" id="IPR004792">
    <property type="entry name" value="BaiN-like"/>
</dbReference>
<dbReference type="HOGENOM" id="CLU_025174_3_1_9"/>
<keyword evidence="7" id="KW-1185">Reference proteome</keyword>
<dbReference type="AlphaFoldDB" id="U2KX57"/>
<evidence type="ECO:0000259" key="5">
    <source>
        <dbReference type="Pfam" id="PF22780"/>
    </source>
</evidence>
<evidence type="ECO:0000313" key="6">
    <source>
        <dbReference type="EMBL" id="ERJ96877.1"/>
    </source>
</evidence>
<dbReference type="PANTHER" id="PTHR42887">
    <property type="entry name" value="OS12G0638800 PROTEIN"/>
    <property type="match status" value="1"/>
</dbReference>
<dbReference type="InterPro" id="IPR023166">
    <property type="entry name" value="BaiN-like_dom_sf"/>
</dbReference>
<evidence type="ECO:0000256" key="3">
    <source>
        <dbReference type="ARBA" id="ARBA00022827"/>
    </source>
</evidence>